<dbReference type="AlphaFoldDB" id="S3MS56"/>
<protein>
    <recommendedName>
        <fullName evidence="3">PPM-type phosphatase domain-containing protein</fullName>
    </recommendedName>
</protein>
<dbReference type="Gene3D" id="3.60.40.10">
    <property type="entry name" value="PPM-type phosphatase domain"/>
    <property type="match status" value="1"/>
</dbReference>
<evidence type="ECO:0008006" key="3">
    <source>
        <dbReference type="Google" id="ProtNLM"/>
    </source>
</evidence>
<reference evidence="1 2" key="1">
    <citation type="submission" date="2013-06" db="EMBL/GenBank/DDBJ databases">
        <title>The Genome Sequence of Acinetobacter rudis CIP 110305.</title>
        <authorList>
            <consortium name="The Broad Institute Genome Sequencing Platform"/>
            <consortium name="The Broad Institute Genome Sequencing Center for Infectious Disease"/>
            <person name="Cerqueira G."/>
            <person name="Feldgarden M."/>
            <person name="Courvalin P."/>
            <person name="Perichon B."/>
            <person name="Grillot-Courvalin C."/>
            <person name="Clermont D."/>
            <person name="Rocha E."/>
            <person name="Yoon E.-J."/>
            <person name="Nemec A."/>
            <person name="Young S.K."/>
            <person name="Zeng Q."/>
            <person name="Gargeya S."/>
            <person name="Fitzgerald M."/>
            <person name="Abouelleil A."/>
            <person name="Alvarado L."/>
            <person name="Berlin A.M."/>
            <person name="Chapman S.B."/>
            <person name="Dewar J."/>
            <person name="Goldberg J."/>
            <person name="Griggs A."/>
            <person name="Gujja S."/>
            <person name="Hansen M."/>
            <person name="Howarth C."/>
            <person name="Imamovic A."/>
            <person name="Larimer J."/>
            <person name="McCowan C."/>
            <person name="Murphy C."/>
            <person name="Pearson M."/>
            <person name="Priest M."/>
            <person name="Roberts A."/>
            <person name="Saif S."/>
            <person name="Shea T."/>
            <person name="Sykes S."/>
            <person name="Wortman J."/>
            <person name="Nusbaum C."/>
            <person name="Birren B."/>
        </authorList>
    </citation>
    <scope>NUCLEOTIDE SEQUENCE [LARGE SCALE GENOMIC DNA]</scope>
    <source>
        <strain evidence="1 2">CIP 110305</strain>
    </source>
</reference>
<accession>S3MS56</accession>
<dbReference type="EMBL" id="ATGI01000045">
    <property type="protein sequence ID" value="EPF69338.1"/>
    <property type="molecule type" value="Genomic_DNA"/>
</dbReference>
<name>S3MS56_9GAMM</name>
<dbReference type="InterPro" id="IPR036457">
    <property type="entry name" value="PPM-type-like_dom_sf"/>
</dbReference>
<evidence type="ECO:0000313" key="2">
    <source>
        <dbReference type="Proteomes" id="UP000014568"/>
    </source>
</evidence>
<dbReference type="RefSeq" id="WP_016658045.1">
    <property type="nucleotide sequence ID" value="NZ_KE340357.1"/>
</dbReference>
<dbReference type="HOGENOM" id="CLU_1324125_0_0_6"/>
<dbReference type="OrthoDB" id="9801841at2"/>
<proteinExistence type="predicted"/>
<sequence length="207" mass="24086">MQVEAFNFQGQRFTNLDVIKKVHYENFSIFLVIDGFKQDEAVLTRQHIEQFVEELFRIVTSSTGYSQFMSFLKQLDKGFNASVSFLWLEKDKCHVGFCGDCRVYLNGNLKTVDHTHAWKMCSRKIMNPNVIGELCITHPYQNVLSKTIKDHECEIIDFDLQSGDEIFIITDGGWQHLHQKIINKECNPIELCNEIFNDNASGYYIKI</sequence>
<dbReference type="SUPFAM" id="SSF81606">
    <property type="entry name" value="PP2C-like"/>
    <property type="match status" value="1"/>
</dbReference>
<keyword evidence="2" id="KW-1185">Reference proteome</keyword>
<gene>
    <name evidence="1" type="ORF">F945_03699</name>
</gene>
<dbReference type="PATRIC" id="fig|421052.3.peg.3616"/>
<dbReference type="Proteomes" id="UP000014568">
    <property type="component" value="Unassembled WGS sequence"/>
</dbReference>
<comment type="caution">
    <text evidence="1">The sequence shown here is derived from an EMBL/GenBank/DDBJ whole genome shotgun (WGS) entry which is preliminary data.</text>
</comment>
<dbReference type="STRING" id="632955.GCA_000829675_00011"/>
<evidence type="ECO:0000313" key="1">
    <source>
        <dbReference type="EMBL" id="EPF69338.1"/>
    </source>
</evidence>
<organism evidence="1 2">
    <name type="scientific">Acinetobacter rudis CIP 110305</name>
    <dbReference type="NCBI Taxonomy" id="421052"/>
    <lineage>
        <taxon>Bacteria</taxon>
        <taxon>Pseudomonadati</taxon>
        <taxon>Pseudomonadota</taxon>
        <taxon>Gammaproteobacteria</taxon>
        <taxon>Moraxellales</taxon>
        <taxon>Moraxellaceae</taxon>
        <taxon>Acinetobacter</taxon>
    </lineage>
</organism>